<dbReference type="InterPro" id="IPR024463">
    <property type="entry name" value="Transposase_TnpC_homeodom"/>
</dbReference>
<name>A0A0D6A4K3_9LACO</name>
<reference evidence="5 6" key="1">
    <citation type="submission" date="2015-03" db="EMBL/GenBank/DDBJ databases">
        <title>Complete genome sequence of Lactobacillus acetotolerans NBRC 13120.</title>
        <authorList>
            <person name="Toh H."/>
            <person name="Morita H."/>
            <person name="Fujita N."/>
        </authorList>
    </citation>
    <scope>NUCLEOTIDE SEQUENCE [LARGE SCALE GENOMIC DNA]</scope>
    <source>
        <strain evidence="5 6">NBRC 13120</strain>
    </source>
</reference>
<gene>
    <name evidence="5" type="ORF">LBAT_1297</name>
</gene>
<evidence type="ECO:0000313" key="5">
    <source>
        <dbReference type="EMBL" id="BAQ57686.1"/>
    </source>
</evidence>
<proteinExistence type="predicted"/>
<dbReference type="InterPro" id="IPR004291">
    <property type="entry name" value="Transposase_IS66_central"/>
</dbReference>
<dbReference type="Proteomes" id="UP000035709">
    <property type="component" value="Chromosome"/>
</dbReference>
<dbReference type="Pfam" id="PF13817">
    <property type="entry name" value="DDE_Tnp_IS66_C"/>
    <property type="match status" value="1"/>
</dbReference>
<keyword evidence="6" id="KW-1185">Reference proteome</keyword>
<organism evidence="5 6">
    <name type="scientific">Lactobacillus acetotolerans</name>
    <dbReference type="NCBI Taxonomy" id="1600"/>
    <lineage>
        <taxon>Bacteria</taxon>
        <taxon>Bacillati</taxon>
        <taxon>Bacillota</taxon>
        <taxon>Bacilli</taxon>
        <taxon>Lactobacillales</taxon>
        <taxon>Lactobacillaceae</taxon>
        <taxon>Lactobacillus</taxon>
    </lineage>
</organism>
<evidence type="ECO:0000259" key="3">
    <source>
        <dbReference type="Pfam" id="PF13007"/>
    </source>
</evidence>
<sequence length="507" mass="58165">MANEEKLLQENDDLKQIIKEQKEIIEQLKQLLYGKKKEKIPVNENQTSLFDDEELDEMAEEVEYDEVVEKTTKTVVRHHSKKAKVGKRKKYLDKLEQVDQVHALSQQDLICPDCHQEMEKIGTRVASREVELEPAKVHCVNHLVGTAKCHHCHPNGGDKLVSAGSPQPLFPHSYYSSSVLAAIISNKYELAVPLHRQQRSWQRLGLPLTTKSMARTVINGCFQFLSSIYDRLKAELNQEIVVHMDETPFKVLEDNGSNSYFWALRTTKGFNQHDIALFHYSDTRSGKVIGEIIGDDYKGTIICDGYGGYSNNRFPKLSFGTCLVHIRREFAELAKIASEFGTSKAKQVLKLMGGVFHTEKNLKYDSEAEKLALRNQLVKPKLDMVYDFITKIENPMGKLKRAINNALRLKDRLYKIFDNAQLPLDNNPVEQSIRPTTLVRKNSLFATSKNGAKTNAMIYTIIQTAKLNNLRIFDYLKYVFDQYTKRVAVKVEDLLPWNQEIQTKFHV</sequence>
<dbReference type="Pfam" id="PF03050">
    <property type="entry name" value="DDE_Tnp_IS66"/>
    <property type="match status" value="1"/>
</dbReference>
<feature type="coiled-coil region" evidence="1">
    <location>
        <begin position="4"/>
        <end position="31"/>
    </location>
</feature>
<dbReference type="RefSeq" id="WP_060459687.1">
    <property type="nucleotide sequence ID" value="NZ_AP014808.1"/>
</dbReference>
<protein>
    <submittedName>
        <fullName evidence="5">Transposase</fullName>
    </submittedName>
</protein>
<dbReference type="InterPro" id="IPR039552">
    <property type="entry name" value="IS66_C"/>
</dbReference>
<dbReference type="EMBL" id="AP014808">
    <property type="protein sequence ID" value="BAQ57686.1"/>
    <property type="molecule type" value="Genomic_DNA"/>
</dbReference>
<dbReference type="Pfam" id="PF13007">
    <property type="entry name" value="LZ_Tnp_IS66"/>
    <property type="match status" value="1"/>
</dbReference>
<dbReference type="NCBIfam" id="NF033517">
    <property type="entry name" value="transpos_IS66"/>
    <property type="match status" value="1"/>
</dbReference>
<dbReference type="InterPro" id="IPR052344">
    <property type="entry name" value="Transposase-related"/>
</dbReference>
<feature type="domain" description="Transposase IS66 C-terminal" evidence="4">
    <location>
        <begin position="460"/>
        <end position="497"/>
    </location>
</feature>
<evidence type="ECO:0000313" key="6">
    <source>
        <dbReference type="Proteomes" id="UP000035709"/>
    </source>
</evidence>
<dbReference type="AlphaFoldDB" id="A0A0D6A4K3"/>
<dbReference type="PANTHER" id="PTHR33678:SF2">
    <property type="match status" value="1"/>
</dbReference>
<dbReference type="PATRIC" id="fig|1600.4.peg.1323"/>
<feature type="domain" description="Transposase IS66 central" evidence="2">
    <location>
        <begin position="172"/>
        <end position="453"/>
    </location>
</feature>
<evidence type="ECO:0000259" key="4">
    <source>
        <dbReference type="Pfam" id="PF13817"/>
    </source>
</evidence>
<feature type="domain" description="Transposase TnpC homeodomain" evidence="3">
    <location>
        <begin position="22"/>
        <end position="98"/>
    </location>
</feature>
<dbReference type="OrthoDB" id="9760067at2"/>
<evidence type="ECO:0000256" key="1">
    <source>
        <dbReference type="SAM" id="Coils"/>
    </source>
</evidence>
<accession>A0A0D6A4K3</accession>
<dbReference type="KEGG" id="lae:LBAT_1297"/>
<dbReference type="PANTHER" id="PTHR33678">
    <property type="entry name" value="BLL1576 PROTEIN"/>
    <property type="match status" value="1"/>
</dbReference>
<evidence type="ECO:0000259" key="2">
    <source>
        <dbReference type="Pfam" id="PF03050"/>
    </source>
</evidence>
<keyword evidence="1" id="KW-0175">Coiled coil</keyword>